<proteinExistence type="predicted"/>
<dbReference type="InterPro" id="IPR016181">
    <property type="entry name" value="Acyl_CoA_acyltransferase"/>
</dbReference>
<evidence type="ECO:0000313" key="3">
    <source>
        <dbReference type="Proteomes" id="UP000195437"/>
    </source>
</evidence>
<dbReference type="Gene3D" id="3.40.630.30">
    <property type="match status" value="1"/>
</dbReference>
<gene>
    <name evidence="2" type="ORF">CBW65_06470</name>
</gene>
<dbReference type="KEGG" id="tum:CBW65_06470"/>
<organism evidence="2 3">
    <name type="scientific">Tumebacillus avium</name>
    <dbReference type="NCBI Taxonomy" id="1903704"/>
    <lineage>
        <taxon>Bacteria</taxon>
        <taxon>Bacillati</taxon>
        <taxon>Bacillota</taxon>
        <taxon>Bacilli</taxon>
        <taxon>Bacillales</taxon>
        <taxon>Alicyclobacillaceae</taxon>
        <taxon>Tumebacillus</taxon>
    </lineage>
</organism>
<evidence type="ECO:0000259" key="1">
    <source>
        <dbReference type="PROSITE" id="PS51186"/>
    </source>
</evidence>
<accession>A0A1Y0IN58</accession>
<dbReference type="CDD" id="cd04301">
    <property type="entry name" value="NAT_SF"/>
    <property type="match status" value="1"/>
</dbReference>
<keyword evidence="3" id="KW-1185">Reference proteome</keyword>
<dbReference type="SUPFAM" id="SSF55729">
    <property type="entry name" value="Acyl-CoA N-acyltransferases (Nat)"/>
    <property type="match status" value="1"/>
</dbReference>
<protein>
    <recommendedName>
        <fullName evidence="1">N-acetyltransferase domain-containing protein</fullName>
    </recommendedName>
</protein>
<dbReference type="Proteomes" id="UP000195437">
    <property type="component" value="Chromosome"/>
</dbReference>
<dbReference type="Pfam" id="PF00583">
    <property type="entry name" value="Acetyltransf_1"/>
    <property type="match status" value="1"/>
</dbReference>
<name>A0A1Y0IN58_9BACL</name>
<feature type="domain" description="N-acetyltransferase" evidence="1">
    <location>
        <begin position="124"/>
        <end position="260"/>
    </location>
</feature>
<reference evidence="3" key="1">
    <citation type="submission" date="2017-05" db="EMBL/GenBank/DDBJ databases">
        <authorList>
            <person name="Sung H."/>
        </authorList>
    </citation>
    <scope>NUCLEOTIDE SEQUENCE [LARGE SCALE GENOMIC DNA]</scope>
    <source>
        <strain evidence="3">AR23208</strain>
    </source>
</reference>
<dbReference type="InterPro" id="IPR000182">
    <property type="entry name" value="GNAT_dom"/>
</dbReference>
<dbReference type="GO" id="GO:0016747">
    <property type="term" value="F:acyltransferase activity, transferring groups other than amino-acyl groups"/>
    <property type="evidence" value="ECO:0007669"/>
    <property type="project" value="InterPro"/>
</dbReference>
<sequence>MRRRIERIEEIELELTKLNASRALAAVPKQLEVLSVGGSTLLREPTNPASIYYNRVKGFGAQDVPLLDTILNHYPDGAPCFDLTPDLLSPDVSRALIEKGYLPAEQLVFLHADPLQKFEGTYEFQFELVTEETAEKFIQWIALSNGGMELTEEMVARSKPYFYRPDFKNYMLTIDGNPAAMGSMFVHGQAGYLANDFTFPEYRGRGCQTALLRHRLAEAVQLGLDTLYTDVEFGSVSHANMERAGFRTAYLSAFWIKDDK</sequence>
<dbReference type="PROSITE" id="PS51186">
    <property type="entry name" value="GNAT"/>
    <property type="match status" value="1"/>
</dbReference>
<dbReference type="EMBL" id="CP021434">
    <property type="protein sequence ID" value="ARU60773.1"/>
    <property type="molecule type" value="Genomic_DNA"/>
</dbReference>
<dbReference type="AlphaFoldDB" id="A0A1Y0IN58"/>
<evidence type="ECO:0000313" key="2">
    <source>
        <dbReference type="EMBL" id="ARU60773.1"/>
    </source>
</evidence>